<reference evidence="1 2" key="1">
    <citation type="submission" date="2023-03" db="EMBL/GenBank/DDBJ databases">
        <title>High recombination rates correlate with genetic variation in Cardiocondyla obscurior ants.</title>
        <authorList>
            <person name="Errbii M."/>
        </authorList>
    </citation>
    <scope>NUCLEOTIDE SEQUENCE [LARGE SCALE GENOMIC DNA]</scope>
    <source>
        <strain evidence="1">Alpha-2009</strain>
        <tissue evidence="1">Whole body</tissue>
    </source>
</reference>
<protein>
    <submittedName>
        <fullName evidence="1">Uncharacterized protein</fullName>
    </submittedName>
</protein>
<organism evidence="1 2">
    <name type="scientific">Cardiocondyla obscurior</name>
    <dbReference type="NCBI Taxonomy" id="286306"/>
    <lineage>
        <taxon>Eukaryota</taxon>
        <taxon>Metazoa</taxon>
        <taxon>Ecdysozoa</taxon>
        <taxon>Arthropoda</taxon>
        <taxon>Hexapoda</taxon>
        <taxon>Insecta</taxon>
        <taxon>Pterygota</taxon>
        <taxon>Neoptera</taxon>
        <taxon>Endopterygota</taxon>
        <taxon>Hymenoptera</taxon>
        <taxon>Apocrita</taxon>
        <taxon>Aculeata</taxon>
        <taxon>Formicoidea</taxon>
        <taxon>Formicidae</taxon>
        <taxon>Myrmicinae</taxon>
        <taxon>Cardiocondyla</taxon>
    </lineage>
</organism>
<evidence type="ECO:0000313" key="2">
    <source>
        <dbReference type="Proteomes" id="UP001430953"/>
    </source>
</evidence>
<dbReference type="Proteomes" id="UP001430953">
    <property type="component" value="Unassembled WGS sequence"/>
</dbReference>
<evidence type="ECO:0000313" key="1">
    <source>
        <dbReference type="EMBL" id="KAL0103587.1"/>
    </source>
</evidence>
<dbReference type="AlphaFoldDB" id="A0AAW2EPI0"/>
<sequence length="223" mass="26012">MRSNVLSTKHPLLSCPAYGRIDTPPEKIKKKKKEEKILLCRHVLDVIRFSFPTHLPSLATRRCRRVHLYKLAKIVGAVSAHIYYRKAALPSDNIYFYLATNINMLSRAWCNNHIQIMDDGASHKRSRELFSLPERRTRKDCRGKLPFIRGKHGAADKLLLHTRSERRCAKRTQHVPTVYEPRAVRCFVLLRPLQSSKVGFENLSSDIGNVQYLRYYMRKKNII</sequence>
<accession>A0AAW2EPI0</accession>
<dbReference type="EMBL" id="JADYXP020000021">
    <property type="protein sequence ID" value="KAL0103587.1"/>
    <property type="molecule type" value="Genomic_DNA"/>
</dbReference>
<proteinExistence type="predicted"/>
<comment type="caution">
    <text evidence="1">The sequence shown here is derived from an EMBL/GenBank/DDBJ whole genome shotgun (WGS) entry which is preliminary data.</text>
</comment>
<gene>
    <name evidence="1" type="ORF">PUN28_017691</name>
</gene>
<name>A0AAW2EPI0_9HYME</name>
<keyword evidence="2" id="KW-1185">Reference proteome</keyword>